<reference evidence="3" key="2">
    <citation type="submission" date="2015-01" db="EMBL/GenBank/DDBJ databases">
        <title>Evolutionary Origins and Diversification of the Mycorrhizal Mutualists.</title>
        <authorList>
            <consortium name="DOE Joint Genome Institute"/>
            <consortium name="Mycorrhizal Genomics Consortium"/>
            <person name="Kohler A."/>
            <person name="Kuo A."/>
            <person name="Nagy L.G."/>
            <person name="Floudas D."/>
            <person name="Copeland A."/>
            <person name="Barry K.W."/>
            <person name="Cichocki N."/>
            <person name="Veneault-Fourrey C."/>
            <person name="LaButti K."/>
            <person name="Lindquist E.A."/>
            <person name="Lipzen A."/>
            <person name="Lundell T."/>
            <person name="Morin E."/>
            <person name="Murat C."/>
            <person name="Riley R."/>
            <person name="Ohm R."/>
            <person name="Sun H."/>
            <person name="Tunlid A."/>
            <person name="Henrissat B."/>
            <person name="Grigoriev I.V."/>
            <person name="Hibbett D.S."/>
            <person name="Martin F."/>
        </authorList>
    </citation>
    <scope>NUCLEOTIDE SEQUENCE [LARGE SCALE GENOMIC DNA]</scope>
    <source>
        <strain evidence="3">441</strain>
    </source>
</reference>
<keyword evidence="3" id="KW-1185">Reference proteome</keyword>
<organism evidence="2 3">
    <name type="scientific">Pisolithus microcarpus 441</name>
    <dbReference type="NCBI Taxonomy" id="765257"/>
    <lineage>
        <taxon>Eukaryota</taxon>
        <taxon>Fungi</taxon>
        <taxon>Dikarya</taxon>
        <taxon>Basidiomycota</taxon>
        <taxon>Agaricomycotina</taxon>
        <taxon>Agaricomycetes</taxon>
        <taxon>Agaricomycetidae</taxon>
        <taxon>Boletales</taxon>
        <taxon>Sclerodermatineae</taxon>
        <taxon>Pisolithaceae</taxon>
        <taxon>Pisolithus</taxon>
    </lineage>
</organism>
<feature type="compositionally biased region" description="Basic and acidic residues" evidence="1">
    <location>
        <begin position="66"/>
        <end position="92"/>
    </location>
</feature>
<evidence type="ECO:0000313" key="3">
    <source>
        <dbReference type="Proteomes" id="UP000054018"/>
    </source>
</evidence>
<dbReference type="Proteomes" id="UP000054018">
    <property type="component" value="Unassembled WGS sequence"/>
</dbReference>
<feature type="compositionally biased region" description="Polar residues" evidence="1">
    <location>
        <begin position="23"/>
        <end position="33"/>
    </location>
</feature>
<dbReference type="OrthoDB" id="3228420at2759"/>
<dbReference type="AlphaFoldDB" id="A0A0C9YXT3"/>
<feature type="non-terminal residue" evidence="2">
    <location>
        <position position="113"/>
    </location>
</feature>
<dbReference type="HOGENOM" id="CLU_141751_0_0_1"/>
<name>A0A0C9YXT3_9AGAM</name>
<gene>
    <name evidence="2" type="ORF">PISMIDRAFT_88304</name>
</gene>
<dbReference type="EMBL" id="KN833688">
    <property type="protein sequence ID" value="KIK29925.1"/>
    <property type="molecule type" value="Genomic_DNA"/>
</dbReference>
<protein>
    <submittedName>
        <fullName evidence="2">Uncharacterized protein</fullName>
    </submittedName>
</protein>
<reference evidence="2 3" key="1">
    <citation type="submission" date="2014-04" db="EMBL/GenBank/DDBJ databases">
        <authorList>
            <consortium name="DOE Joint Genome Institute"/>
            <person name="Kuo A."/>
            <person name="Kohler A."/>
            <person name="Costa M.D."/>
            <person name="Nagy L.G."/>
            <person name="Floudas D."/>
            <person name="Copeland A."/>
            <person name="Barry K.W."/>
            <person name="Cichocki N."/>
            <person name="Veneault-Fourrey C."/>
            <person name="LaButti K."/>
            <person name="Lindquist E.A."/>
            <person name="Lipzen A."/>
            <person name="Lundell T."/>
            <person name="Morin E."/>
            <person name="Murat C."/>
            <person name="Sun H."/>
            <person name="Tunlid A."/>
            <person name="Henrissat B."/>
            <person name="Grigoriev I.V."/>
            <person name="Hibbett D.S."/>
            <person name="Martin F."/>
            <person name="Nordberg H.P."/>
            <person name="Cantor M.N."/>
            <person name="Hua S.X."/>
        </authorList>
    </citation>
    <scope>NUCLEOTIDE SEQUENCE [LARGE SCALE GENOMIC DNA]</scope>
    <source>
        <strain evidence="2 3">441</strain>
    </source>
</reference>
<sequence length="113" mass="12211">SVKVGGRRVSISSKSRAHVAPGGNSTNPSANGTEDSDYPRPTTQDTDRAPQKEEEAPKKQKKQGHRGQDDKQFKDNSSRKLETTRPTRDNVANKHGFGAAGRIGQPMSKGSII</sequence>
<evidence type="ECO:0000313" key="2">
    <source>
        <dbReference type="EMBL" id="KIK29925.1"/>
    </source>
</evidence>
<feature type="compositionally biased region" description="Basic and acidic residues" evidence="1">
    <location>
        <begin position="45"/>
        <end position="58"/>
    </location>
</feature>
<feature type="region of interest" description="Disordered" evidence="1">
    <location>
        <begin position="1"/>
        <end position="113"/>
    </location>
</feature>
<accession>A0A0C9YXT3</accession>
<evidence type="ECO:0000256" key="1">
    <source>
        <dbReference type="SAM" id="MobiDB-lite"/>
    </source>
</evidence>
<proteinExistence type="predicted"/>